<organism evidence="1">
    <name type="scientific">bioreactor metagenome</name>
    <dbReference type="NCBI Taxonomy" id="1076179"/>
    <lineage>
        <taxon>unclassified sequences</taxon>
        <taxon>metagenomes</taxon>
        <taxon>ecological metagenomes</taxon>
    </lineage>
</organism>
<evidence type="ECO:0000313" key="1">
    <source>
        <dbReference type="EMBL" id="MPL93237.1"/>
    </source>
</evidence>
<accession>A0A644VPP2</accession>
<dbReference type="Pfam" id="PF04414">
    <property type="entry name" value="tRNA_deacylase"/>
    <property type="match status" value="1"/>
</dbReference>
<gene>
    <name evidence="1" type="ORF">SDC9_39363</name>
</gene>
<dbReference type="Gene3D" id="3.40.630.50">
    <property type="entry name" value="AF0625-like"/>
    <property type="match status" value="1"/>
</dbReference>
<protein>
    <recommendedName>
        <fullName evidence="2">D-aminoacyl-tRNA deacylase</fullName>
    </recommendedName>
</protein>
<dbReference type="AlphaFoldDB" id="A0A644VPP2"/>
<name>A0A644VPP2_9ZZZZ</name>
<evidence type="ECO:0008006" key="2">
    <source>
        <dbReference type="Google" id="ProtNLM"/>
    </source>
</evidence>
<dbReference type="InterPro" id="IPR007508">
    <property type="entry name" value="DtdA"/>
</dbReference>
<dbReference type="GO" id="GO:0051499">
    <property type="term" value="F:D-aminoacyl-tRNA deacylase activity"/>
    <property type="evidence" value="ECO:0007669"/>
    <property type="project" value="InterPro"/>
</dbReference>
<reference evidence="1" key="1">
    <citation type="submission" date="2019-08" db="EMBL/GenBank/DDBJ databases">
        <authorList>
            <person name="Kucharzyk K."/>
            <person name="Murdoch R.W."/>
            <person name="Higgins S."/>
            <person name="Loffler F."/>
        </authorList>
    </citation>
    <scope>NUCLEOTIDE SEQUENCE</scope>
</reference>
<proteinExistence type="predicted"/>
<dbReference type="EMBL" id="VSSQ01000386">
    <property type="protein sequence ID" value="MPL93237.1"/>
    <property type="molecule type" value="Genomic_DNA"/>
</dbReference>
<comment type="caution">
    <text evidence="1">The sequence shown here is derived from an EMBL/GenBank/DDBJ whole genome shotgun (WGS) entry which is preliminary data.</text>
</comment>
<dbReference type="SUPFAM" id="SSF142535">
    <property type="entry name" value="AF0625-like"/>
    <property type="match status" value="1"/>
</dbReference>
<sequence length="311" mass="34134">MKKAVYFFCDDPFDPVAGNVLAAVRHFFSPEETSLLIDGLPVLAWSSPSGDLFSFVRTLKVVSHDYSRYLPVMTDHFADCDLAGIITWHEGENAPDGILTTHTTGDVDSGAFGPADPECMRNLLLAMEQGRVEEGMEDYRVVTEATHWSGMVYGGGGPDRILRYPVPLLDIEIGSSPRCWSDDRAARVLARSLLSVFTGDGKEVRNILCAGGVHFDPNFAAAALTSWNGSAFGVSHILANQWLVGGRYEEETGPDKLDRCVASIRGGISAIAFHDNLKGPYKDRFRALGERLGIPVVKHQPLRSPEKIPWR</sequence>